<dbReference type="Proteomes" id="UP000290682">
    <property type="component" value="Unassembled WGS sequence"/>
</dbReference>
<protein>
    <recommendedName>
        <fullName evidence="3">Phage tail protein</fullName>
    </recommendedName>
</protein>
<evidence type="ECO:0000313" key="1">
    <source>
        <dbReference type="EMBL" id="RXZ42715.1"/>
    </source>
</evidence>
<evidence type="ECO:0008006" key="3">
    <source>
        <dbReference type="Google" id="ProtNLM"/>
    </source>
</evidence>
<evidence type="ECO:0000313" key="2">
    <source>
        <dbReference type="Proteomes" id="UP000290682"/>
    </source>
</evidence>
<comment type="caution">
    <text evidence="1">The sequence shown here is derived from an EMBL/GenBank/DDBJ whole genome shotgun (WGS) entry which is preliminary data.</text>
</comment>
<accession>A0ABY0FB87</accession>
<sequence>MPLPTFPPYARILRDGYDETPDFGVQRTEMDGGLAKQRPRYSTPIVTRAATLLVEHAADKRLFDDWFRAELAGGAGWFSWTDPVDGVSKSARVVDGKLQWKPSAGRAWLASTQLETLG</sequence>
<name>A0ABY0FB87_9NEIS</name>
<gene>
    <name evidence="1" type="ORF">EBB06_12545</name>
</gene>
<dbReference type="RefSeq" id="WP_129213504.1">
    <property type="nucleotide sequence ID" value="NZ_REGR01000014.1"/>
</dbReference>
<proteinExistence type="predicted"/>
<organism evidence="1 2">
    <name type="scientific">Crenobacter cavernae</name>
    <dbReference type="NCBI Taxonomy" id="2290923"/>
    <lineage>
        <taxon>Bacteria</taxon>
        <taxon>Pseudomonadati</taxon>
        <taxon>Pseudomonadota</taxon>
        <taxon>Betaproteobacteria</taxon>
        <taxon>Neisseriales</taxon>
        <taxon>Neisseriaceae</taxon>
        <taxon>Crenobacter</taxon>
    </lineage>
</organism>
<keyword evidence="2" id="KW-1185">Reference proteome</keyword>
<reference evidence="1 2" key="1">
    <citation type="submission" date="2018-10" db="EMBL/GenBank/DDBJ databases">
        <title>Draft genome of Fastidiocella sp. strain 375T, a bacterium isolated from a karstic cave dripping water.</title>
        <authorList>
            <person name="Coelho C."/>
            <person name="Verissimo A."/>
            <person name="Tiago I."/>
        </authorList>
    </citation>
    <scope>NUCLEOTIDE SEQUENCE [LARGE SCALE GENOMIC DNA]</scope>
    <source>
        <strain evidence="1 2">CAVE-375</strain>
    </source>
</reference>
<dbReference type="EMBL" id="REGR01000014">
    <property type="protein sequence ID" value="RXZ42715.1"/>
    <property type="molecule type" value="Genomic_DNA"/>
</dbReference>